<name>A0A1V9GZ16_9XANT</name>
<dbReference type="PANTHER" id="PTHR39337:SF1">
    <property type="entry name" value="BLR5642 PROTEIN"/>
    <property type="match status" value="1"/>
</dbReference>
<reference evidence="1 2" key="1">
    <citation type="journal article" date="2016" name="Plant Pathol.">
        <title>Genetic characterization of strains named as Xanthomonas axonopodis pv. dieffenbachiae leads to a taxonomic revision of the X. axonopodis species complex.</title>
        <authorList>
            <person name="Constantin E.C."/>
            <person name="Cleenwerck I."/>
            <person name="Maes M."/>
            <person name="Baeyen S."/>
            <person name="Van Malderghem C."/>
            <person name="De Vos P."/>
            <person name="Cottyn B."/>
        </authorList>
    </citation>
    <scope>NUCLEOTIDE SEQUENCE [LARGE SCALE GENOMIC DNA]</scope>
    <source>
        <strain evidence="1 2">LMG 25940</strain>
    </source>
</reference>
<dbReference type="RefSeq" id="WP_057678564.1">
    <property type="nucleotide sequence ID" value="NZ_CP041380.1"/>
</dbReference>
<dbReference type="GeneID" id="93990888"/>
<evidence type="ECO:0000313" key="2">
    <source>
        <dbReference type="Proteomes" id="UP000050546"/>
    </source>
</evidence>
<evidence type="ECO:0008006" key="3">
    <source>
        <dbReference type="Google" id="ProtNLM"/>
    </source>
</evidence>
<sequence>MHDPSALINTDAPALQAAGDDAGKLWTIGHSTRTWEAFVALLRAHRIEALVDVRRFPGSRRYPWFASDTMAQALDAASVRYLWLPVLGGRRKAQPGSPNGAWRNAAFQGYADHMASADFGAGLEQAMAMARERRTALMCAEALWWQCHRRLIADLLLHRRWQVLHILGDTAVQPHQLNADARPAGRDLIYPPRQDGLFSAE</sequence>
<comment type="caution">
    <text evidence="1">The sequence shown here is derived from an EMBL/GenBank/DDBJ whole genome shotgun (WGS) entry which is preliminary data.</text>
</comment>
<dbReference type="Proteomes" id="UP000050546">
    <property type="component" value="Unassembled WGS sequence"/>
</dbReference>
<evidence type="ECO:0000313" key="1">
    <source>
        <dbReference type="EMBL" id="OQP75844.1"/>
    </source>
</evidence>
<dbReference type="PANTHER" id="PTHR39337">
    <property type="entry name" value="BLR5642 PROTEIN"/>
    <property type="match status" value="1"/>
</dbReference>
<dbReference type="InterPro" id="IPR007438">
    <property type="entry name" value="DUF488"/>
</dbReference>
<reference evidence="1 2" key="2">
    <citation type="journal article" date="2017" name="Plant Pathol.">
        <title>Pathogenicity and virulence gene content of Xanthomonas strains infecting Araceae, formerly known as Xanthomonas axonopodis pv. dieffenbachiae.</title>
        <authorList>
            <person name="Constantin E.C."/>
            <person name="Haegeman A."/>
            <person name="Van Vaerenbergh J."/>
            <person name="Baeyen S."/>
            <person name="Van Malderghem C."/>
            <person name="Maes M."/>
            <person name="Cottyn B."/>
        </authorList>
    </citation>
    <scope>NUCLEOTIDE SEQUENCE [LARGE SCALE GENOMIC DNA]</scope>
    <source>
        <strain evidence="1 2">LMG 25940</strain>
    </source>
</reference>
<dbReference type="Pfam" id="PF04343">
    <property type="entry name" value="DUF488"/>
    <property type="match status" value="1"/>
</dbReference>
<dbReference type="AlphaFoldDB" id="A0A1V9GZ16"/>
<proteinExistence type="predicted"/>
<organism evidence="1 2">
    <name type="scientific">Xanthomonas phaseoli pv. dieffenbachiae</name>
    <dbReference type="NCBI Taxonomy" id="92828"/>
    <lineage>
        <taxon>Bacteria</taxon>
        <taxon>Pseudomonadati</taxon>
        <taxon>Pseudomonadota</taxon>
        <taxon>Gammaproteobacteria</taxon>
        <taxon>Lysobacterales</taxon>
        <taxon>Lysobacteraceae</taxon>
        <taxon>Xanthomonas</taxon>
    </lineage>
</organism>
<protein>
    <recommendedName>
        <fullName evidence="3">DUF488 domain-containing protein</fullName>
    </recommendedName>
</protein>
<dbReference type="PIRSF" id="PIRSF024492">
    <property type="entry name" value="UCP024492"/>
    <property type="match status" value="1"/>
</dbReference>
<dbReference type="InterPro" id="IPR014519">
    <property type="entry name" value="UCP024492"/>
</dbReference>
<dbReference type="EMBL" id="JPYI02000092">
    <property type="protein sequence ID" value="OQP75844.1"/>
    <property type="molecule type" value="Genomic_DNA"/>
</dbReference>
<accession>A0A1V9GZ16</accession>
<gene>
    <name evidence="1" type="ORF">IM53_017320</name>
</gene>